<dbReference type="AlphaFoldDB" id="A0A5J9SXE7"/>
<dbReference type="EMBL" id="RWGY01000163">
    <property type="protein sequence ID" value="TVU03617.1"/>
    <property type="molecule type" value="Genomic_DNA"/>
</dbReference>
<reference evidence="1 2" key="1">
    <citation type="journal article" date="2019" name="Sci. Rep.">
        <title>A high-quality genome of Eragrostis curvula grass provides insights into Poaceae evolution and supports new strategies to enhance forage quality.</title>
        <authorList>
            <person name="Carballo J."/>
            <person name="Santos B.A.C.M."/>
            <person name="Zappacosta D."/>
            <person name="Garbus I."/>
            <person name="Selva J.P."/>
            <person name="Gallo C.A."/>
            <person name="Diaz A."/>
            <person name="Albertini E."/>
            <person name="Caccamo M."/>
            <person name="Echenique V."/>
        </authorList>
    </citation>
    <scope>NUCLEOTIDE SEQUENCE [LARGE SCALE GENOMIC DNA]</scope>
    <source>
        <strain evidence="2">cv. Victoria</strain>
        <tissue evidence="1">Leaf</tissue>
    </source>
</reference>
<dbReference type="Gramene" id="TVU03617">
    <property type="protein sequence ID" value="TVU03617"/>
    <property type="gene ID" value="EJB05_50804"/>
</dbReference>
<sequence>MPPWYSASSEQPDKSEEVAPLYAFEWLPVLARWRASRCLRSRQSTLSVPTSSINPAYVPRQEVPLRLILRRTTAAVQLSPT</sequence>
<evidence type="ECO:0000313" key="1">
    <source>
        <dbReference type="EMBL" id="TVU03617.1"/>
    </source>
</evidence>
<comment type="caution">
    <text evidence="1">The sequence shown here is derived from an EMBL/GenBank/DDBJ whole genome shotgun (WGS) entry which is preliminary data.</text>
</comment>
<organism evidence="1 2">
    <name type="scientific">Eragrostis curvula</name>
    <name type="common">weeping love grass</name>
    <dbReference type="NCBI Taxonomy" id="38414"/>
    <lineage>
        <taxon>Eukaryota</taxon>
        <taxon>Viridiplantae</taxon>
        <taxon>Streptophyta</taxon>
        <taxon>Embryophyta</taxon>
        <taxon>Tracheophyta</taxon>
        <taxon>Spermatophyta</taxon>
        <taxon>Magnoliopsida</taxon>
        <taxon>Liliopsida</taxon>
        <taxon>Poales</taxon>
        <taxon>Poaceae</taxon>
        <taxon>PACMAD clade</taxon>
        <taxon>Chloridoideae</taxon>
        <taxon>Eragrostideae</taxon>
        <taxon>Eragrostidinae</taxon>
        <taxon>Eragrostis</taxon>
    </lineage>
</organism>
<accession>A0A5J9SXE7</accession>
<protein>
    <submittedName>
        <fullName evidence="1">Uncharacterized protein</fullName>
    </submittedName>
</protein>
<name>A0A5J9SXE7_9POAL</name>
<keyword evidence="2" id="KW-1185">Reference proteome</keyword>
<feature type="non-terminal residue" evidence="1">
    <location>
        <position position="1"/>
    </location>
</feature>
<dbReference type="Proteomes" id="UP000324897">
    <property type="component" value="Unassembled WGS sequence"/>
</dbReference>
<evidence type="ECO:0000313" key="2">
    <source>
        <dbReference type="Proteomes" id="UP000324897"/>
    </source>
</evidence>
<proteinExistence type="predicted"/>
<gene>
    <name evidence="1" type="ORF">EJB05_50804</name>
</gene>